<evidence type="ECO:0000313" key="2">
    <source>
        <dbReference type="EMBL" id="TMR29280.1"/>
    </source>
</evidence>
<feature type="transmembrane region" description="Helical" evidence="1">
    <location>
        <begin position="182"/>
        <end position="198"/>
    </location>
</feature>
<accession>A0A5S4GSA6</accession>
<dbReference type="RefSeq" id="WP_138693695.1">
    <property type="nucleotide sequence ID" value="NZ_JBHSAZ010000013.1"/>
</dbReference>
<protein>
    <submittedName>
        <fullName evidence="2">Uncharacterized protein</fullName>
    </submittedName>
</protein>
<keyword evidence="3" id="KW-1185">Reference proteome</keyword>
<keyword evidence="1" id="KW-1133">Transmembrane helix</keyword>
<comment type="caution">
    <text evidence="2">The sequence shown here is derived from an EMBL/GenBank/DDBJ whole genome shotgun (WGS) entry which is preliminary data.</text>
</comment>
<keyword evidence="1" id="KW-0812">Transmembrane</keyword>
<feature type="transmembrane region" description="Helical" evidence="1">
    <location>
        <begin position="140"/>
        <end position="162"/>
    </location>
</feature>
<reference evidence="2 3" key="1">
    <citation type="submission" date="2019-05" db="EMBL/GenBank/DDBJ databases">
        <title>Draft genome sequence of Nonomuraea zeae DSM 100528.</title>
        <authorList>
            <person name="Saricaoglu S."/>
            <person name="Isik K."/>
        </authorList>
    </citation>
    <scope>NUCLEOTIDE SEQUENCE [LARGE SCALE GENOMIC DNA]</scope>
    <source>
        <strain evidence="2 3">DSM 100528</strain>
    </source>
</reference>
<gene>
    <name evidence="2" type="ORF">ETD85_32820</name>
</gene>
<sequence>MKEILPVAGATKSSRCPKIRLTSDDGLLTATDQASGHSVRVRPDRLYHYSHDVDADQKRKSHAVQGVAALGADGLVLLDLPGDWHAPHLREFSQAAGIPLVDARDRPSAEVRAVLAGRAPGWQRLRGLPLPSQAKWRKPVAICAGVAGLGLMVYLGTLGMWGAWRGLSSLGRMLVDVLEAKWLMVAFSPALLVIRPVLARMHRRRTKRGTVLGPPGGPYLNQRSHNKLYITAGNTDIAKLRLGESPGQAFSLLLYRYEDLTGLFILDRFGKALHHLPGSWSAEDAHRFAERHGLVLAAHRVSREEYLDLTKATPEATP</sequence>
<evidence type="ECO:0000256" key="1">
    <source>
        <dbReference type="SAM" id="Phobius"/>
    </source>
</evidence>
<dbReference type="Proteomes" id="UP000306628">
    <property type="component" value="Unassembled WGS sequence"/>
</dbReference>
<dbReference type="AlphaFoldDB" id="A0A5S4GSA6"/>
<evidence type="ECO:0000313" key="3">
    <source>
        <dbReference type="Proteomes" id="UP000306628"/>
    </source>
</evidence>
<dbReference type="OrthoDB" id="3538388at2"/>
<name>A0A5S4GSA6_9ACTN</name>
<proteinExistence type="predicted"/>
<dbReference type="EMBL" id="VCKX01000123">
    <property type="protein sequence ID" value="TMR29280.1"/>
    <property type="molecule type" value="Genomic_DNA"/>
</dbReference>
<keyword evidence="1" id="KW-0472">Membrane</keyword>
<organism evidence="2 3">
    <name type="scientific">Nonomuraea zeae</name>
    <dbReference type="NCBI Taxonomy" id="1642303"/>
    <lineage>
        <taxon>Bacteria</taxon>
        <taxon>Bacillati</taxon>
        <taxon>Actinomycetota</taxon>
        <taxon>Actinomycetes</taxon>
        <taxon>Streptosporangiales</taxon>
        <taxon>Streptosporangiaceae</taxon>
        <taxon>Nonomuraea</taxon>
    </lineage>
</organism>